<evidence type="ECO:0000313" key="4">
    <source>
        <dbReference type="EMBL" id="RAV80879.1"/>
    </source>
</evidence>
<dbReference type="EMBL" id="CP065662">
    <property type="protein sequence ID" value="QPS01308.1"/>
    <property type="molecule type" value="Genomic_DNA"/>
</dbReference>
<reference evidence="4 5" key="1">
    <citation type="submission" date="2018-04" db="EMBL/GenBank/DDBJ databases">
        <title>Aerococcus urinae genomes.</title>
        <authorList>
            <person name="Hilt E."/>
            <person name="Gilbert N.M."/>
            <person name="Thomas-White K."/>
            <person name="Putonti C."/>
            <person name="Lewis A.L."/>
            <person name="Visck K.L."/>
            <person name="Wolfe A.J."/>
        </authorList>
    </citation>
    <scope>NUCLEOTIDE SEQUENCE [LARGE SCALE GENOMIC DNA]</scope>
    <source>
        <strain evidence="4 5">UMB7480</strain>
    </source>
</reference>
<dbReference type="EMBL" id="JAOTML010000007">
    <property type="protein sequence ID" value="MCY3053723.1"/>
    <property type="molecule type" value="Genomic_DNA"/>
</dbReference>
<evidence type="ECO:0000313" key="2">
    <source>
        <dbReference type="EMBL" id="MCY3053723.1"/>
    </source>
</evidence>
<protein>
    <submittedName>
        <fullName evidence="4">DUF2129 domain-containing protein</fullName>
    </submittedName>
    <submittedName>
        <fullName evidence="2">YlbG family protein</fullName>
    </submittedName>
</protein>
<evidence type="ECO:0000313" key="7">
    <source>
        <dbReference type="Proteomes" id="UP001069145"/>
    </source>
</evidence>
<reference evidence="2" key="3">
    <citation type="submission" date="2022-09" db="EMBL/GenBank/DDBJ databases">
        <title>Aerococcus urinae taxonomy study.</title>
        <authorList>
            <person name="Christensen J."/>
            <person name="Senneby E."/>
        </authorList>
    </citation>
    <scope>NUCLEOTIDE SEQUENCE</scope>
    <source>
        <strain evidence="2">NLD-066-U95</strain>
    </source>
</reference>
<dbReference type="Pfam" id="PF09902">
    <property type="entry name" value="DUF2129"/>
    <property type="match status" value="1"/>
</dbReference>
<reference evidence="3 6" key="2">
    <citation type="submission" date="2020-12" db="EMBL/GenBank/DDBJ databases">
        <title>FDA dAtabase for Regulatory Grade micrObial Sequences (FDA-ARGOS): Supporting development and validation of Infectious Disease Dx tests.</title>
        <authorList>
            <person name="Sproer C."/>
            <person name="Gronow S."/>
            <person name="Severitt S."/>
            <person name="Schroder I."/>
            <person name="Tallon L."/>
            <person name="Sadzewicz L."/>
            <person name="Zhao X."/>
            <person name="Boylan J."/>
            <person name="Ott S."/>
            <person name="Bowen H."/>
            <person name="Vavikolanu K."/>
            <person name="Mehta A."/>
            <person name="Aluvathingal J."/>
            <person name="Nadendla S."/>
            <person name="Lowell S."/>
            <person name="Myers T."/>
            <person name="Yan Y."/>
            <person name="Sichtig H."/>
        </authorList>
    </citation>
    <scope>NUCLEOTIDE SEQUENCE [LARGE SCALE GENOMIC DNA]</scope>
    <source>
        <strain evidence="3 6">FDAARGOS_911</strain>
    </source>
</reference>
<dbReference type="Proteomes" id="UP000251923">
    <property type="component" value="Unassembled WGS sequence"/>
</dbReference>
<evidence type="ECO:0000313" key="5">
    <source>
        <dbReference type="Proteomes" id="UP000251923"/>
    </source>
</evidence>
<keyword evidence="1" id="KW-0963">Cytoplasm</keyword>
<name>A0A0X8FDP9_9LACT</name>
<accession>A0A0X8FDP9</accession>
<dbReference type="InterPro" id="IPR016979">
    <property type="entry name" value="DUF2129"/>
</dbReference>
<evidence type="ECO:0000313" key="6">
    <source>
        <dbReference type="Proteomes" id="UP000594771"/>
    </source>
</evidence>
<dbReference type="EMBL" id="QMHM01000003">
    <property type="protein sequence ID" value="RAV80879.1"/>
    <property type="molecule type" value="Genomic_DNA"/>
</dbReference>
<proteinExistence type="predicted"/>
<dbReference type="Proteomes" id="UP001069145">
    <property type="component" value="Unassembled WGS sequence"/>
</dbReference>
<gene>
    <name evidence="4" type="ORF">DBT54_02510</name>
    <name evidence="3" type="ORF">I6G68_08045</name>
    <name evidence="2" type="ORF">ODY43_06945</name>
</gene>
<evidence type="ECO:0000256" key="1">
    <source>
        <dbReference type="ARBA" id="ARBA00022490"/>
    </source>
</evidence>
<dbReference type="KEGG" id="aun:AWM73_02005"/>
<evidence type="ECO:0000313" key="3">
    <source>
        <dbReference type="EMBL" id="QPS01308.1"/>
    </source>
</evidence>
<dbReference type="AlphaFoldDB" id="A0A0X8FDP9"/>
<dbReference type="OrthoDB" id="2990788at2"/>
<keyword evidence="7" id="KW-1185">Reference proteome</keyword>
<organism evidence="4 5">
    <name type="scientific">Aerococcus urinae</name>
    <dbReference type="NCBI Taxonomy" id="1376"/>
    <lineage>
        <taxon>Bacteria</taxon>
        <taxon>Bacillati</taxon>
        <taxon>Bacillota</taxon>
        <taxon>Bacilli</taxon>
        <taxon>Lactobacillales</taxon>
        <taxon>Aerococcaceae</taxon>
        <taxon>Aerococcus</taxon>
    </lineage>
</organism>
<sequence length="102" mass="12063">MTNSHTQRQELVVWLNSTQKTRQLKRYGYLHYLNKERKYAILYVDKDQVEEAVEGLKKVRQVIKVTVSPKATINMDFTVALDGEEDRAKVIKEFEDFIYPPK</sequence>
<dbReference type="GeneID" id="35767820"/>
<dbReference type="RefSeq" id="WP_060777855.1">
    <property type="nucleotide sequence ID" value="NZ_CAJHLF010000001.1"/>
</dbReference>
<dbReference type="Proteomes" id="UP000594771">
    <property type="component" value="Chromosome"/>
</dbReference>